<feature type="transmembrane region" description="Helical" evidence="2">
    <location>
        <begin position="296"/>
        <end position="319"/>
    </location>
</feature>
<evidence type="ECO:0000256" key="2">
    <source>
        <dbReference type="SAM" id="Phobius"/>
    </source>
</evidence>
<dbReference type="PANTHER" id="PTHR43317">
    <property type="entry name" value="THERMOSPERMINE SYNTHASE ACAULIS5"/>
    <property type="match status" value="1"/>
</dbReference>
<feature type="transmembrane region" description="Helical" evidence="2">
    <location>
        <begin position="358"/>
        <end position="376"/>
    </location>
</feature>
<evidence type="ECO:0000256" key="1">
    <source>
        <dbReference type="ARBA" id="ARBA00023115"/>
    </source>
</evidence>
<feature type="transmembrane region" description="Helical" evidence="2">
    <location>
        <begin position="272"/>
        <end position="290"/>
    </location>
</feature>
<reference evidence="3" key="1">
    <citation type="submission" date="2003-11" db="EMBL/GenBank/DDBJ databases">
        <authorList>
            <person name="Heidelberg J.F."/>
            <person name="Eisen J.A."/>
            <person name="Nelson W.C."/>
            <person name="DeLong E.F."/>
        </authorList>
    </citation>
    <scope>NUCLEOTIDE SEQUENCE</scope>
</reference>
<proteinExistence type="predicted"/>
<dbReference type="CDD" id="cd02440">
    <property type="entry name" value="AdoMet_MTases"/>
    <property type="match status" value="1"/>
</dbReference>
<feature type="transmembrane region" description="Helical" evidence="2">
    <location>
        <begin position="213"/>
        <end position="233"/>
    </location>
</feature>
<dbReference type="Gene3D" id="3.40.50.150">
    <property type="entry name" value="Vaccinia Virus protein VP39"/>
    <property type="match status" value="1"/>
</dbReference>
<keyword evidence="2" id="KW-1133">Transmembrane helix</keyword>
<dbReference type="EMBL" id="AY458648">
    <property type="protein sequence ID" value="AAR38308.1"/>
    <property type="molecule type" value="Genomic_DNA"/>
</dbReference>
<accession>Q6SFB4</accession>
<dbReference type="AlphaFoldDB" id="Q6SFB4"/>
<organism evidence="3">
    <name type="scientific">uncultured marine bacterium 581</name>
    <dbReference type="NCBI Taxonomy" id="257401"/>
    <lineage>
        <taxon>Bacteria</taxon>
        <taxon>environmental samples</taxon>
    </lineage>
</organism>
<keyword evidence="2" id="KW-0472">Membrane</keyword>
<feature type="transmembrane region" description="Helical" evidence="2">
    <location>
        <begin position="69"/>
        <end position="85"/>
    </location>
</feature>
<feature type="transmembrane region" description="Helical" evidence="2">
    <location>
        <begin position="331"/>
        <end position="352"/>
    </location>
</feature>
<evidence type="ECO:0000313" key="3">
    <source>
        <dbReference type="EMBL" id="AAR38308.1"/>
    </source>
</evidence>
<feature type="transmembrane region" description="Helical" evidence="2">
    <location>
        <begin position="36"/>
        <end position="57"/>
    </location>
</feature>
<keyword evidence="1" id="KW-0620">Polyamine biosynthesis</keyword>
<protein>
    <submittedName>
        <fullName evidence="3">Membrane protein, putative</fullName>
    </submittedName>
</protein>
<reference evidence="3" key="2">
    <citation type="submission" date="2003-12" db="EMBL/GenBank/DDBJ databases">
        <title>Monterey Bay Coastal Ocean Microbial Observatory environmental clone sequencing.</title>
        <authorList>
            <person name="DeLong E.F."/>
        </authorList>
    </citation>
    <scope>NUCLEOTIDE SEQUENCE</scope>
</reference>
<name>Q6SFB4_9BACT</name>
<sequence length="678" mass="75634">MLPFALTIFTSAFLLFQIQPLITKFILPWFGGGTAVWAVSMLFFQSCLVAGYGYAHLSVRYLGLQRQSQLHVVFLLLALIQIPISPSELHEFDAAQNPTLQILSLLIRTIGVPFFVLSATAPLIQAWASSIQATTNPYRLYALSNVAALAALLSYPFIIEPMFNRQLQAQAWSFIFVVFIALCAYCTFVTATRSKTYSPVPSSSVDKKIRASIVSWLLWLMLPATAVTLLLSVTNQLTRDLVSIPFLWVMPLSVYLLTFIIAFDNERWYRRSLFLPLFAFSLAWILYLLLGEALNVTWTIIIFMFTLFVLCMVCHGELYRLRPPANQLTGYYLMVALGGALGSALVSVLMPIISDRYIELQIAASMATILVVLLLMKHVNVKVSLTAGIPIQLALAIGTTFVVFVFVQSARDEEPDIVHQARNFYGVLTVGRDNAGTSDEFLWLRNGNSYHGAQATTAPAKSLPITYYSPGSGIDMAMSFSTGQRKRRIGMIGLGIGTAISYAGAQDSVKVYEINPDVVEIAQRHFTYLADTTADVKIVLGDARLSLEKELPQAFDVFVLDAFSSDAIPVHLLTREAFELYLKHLKPDGIIAVLISSWHFDFQPLLTEMGKTLGLQSVLVTNASSSAQQWGSRWMILTKNDQFMSQQFIQSQEQRMPDNMSDVRLWTDDFSSPFQLLK</sequence>
<feature type="transmembrane region" description="Helical" evidence="2">
    <location>
        <begin position="171"/>
        <end position="192"/>
    </location>
</feature>
<feature type="transmembrane region" description="Helical" evidence="2">
    <location>
        <begin position="383"/>
        <end position="407"/>
    </location>
</feature>
<dbReference type="SUPFAM" id="SSF53335">
    <property type="entry name" value="S-adenosyl-L-methionine-dependent methyltransferases"/>
    <property type="match status" value="1"/>
</dbReference>
<dbReference type="GO" id="GO:0006596">
    <property type="term" value="P:polyamine biosynthetic process"/>
    <property type="evidence" value="ECO:0007669"/>
    <property type="project" value="UniProtKB-KW"/>
</dbReference>
<keyword evidence="2" id="KW-0812">Transmembrane</keyword>
<feature type="transmembrane region" description="Helical" evidence="2">
    <location>
        <begin position="105"/>
        <end position="128"/>
    </location>
</feature>
<dbReference type="PANTHER" id="PTHR43317:SF1">
    <property type="entry name" value="THERMOSPERMINE SYNTHASE ACAULIS5"/>
    <property type="match status" value="1"/>
</dbReference>
<dbReference type="InterPro" id="IPR029063">
    <property type="entry name" value="SAM-dependent_MTases_sf"/>
</dbReference>
<feature type="transmembrane region" description="Helical" evidence="2">
    <location>
        <begin position="245"/>
        <end position="263"/>
    </location>
</feature>
<gene>
    <name evidence="3" type="ORF">MBMO_EBAC000-69B03.57</name>
</gene>
<dbReference type="NCBIfam" id="NF037959">
    <property type="entry name" value="MFS_SpdSyn"/>
    <property type="match status" value="1"/>
</dbReference>
<feature type="transmembrane region" description="Helical" evidence="2">
    <location>
        <begin position="140"/>
        <end position="159"/>
    </location>
</feature>